<dbReference type="PANTHER" id="PTHR30349:SF81">
    <property type="entry name" value="TYROSINE RECOMBINASE XERC"/>
    <property type="match status" value="1"/>
</dbReference>
<dbReference type="EMBL" id="MK937603">
    <property type="protein sequence ID" value="QDH92827.1"/>
    <property type="molecule type" value="Genomic_DNA"/>
</dbReference>
<dbReference type="Pfam" id="PF00589">
    <property type="entry name" value="Phage_integrase"/>
    <property type="match status" value="1"/>
</dbReference>
<reference evidence="12 13" key="1">
    <citation type="submission" date="2019-05" db="EMBL/GenBank/DDBJ databases">
        <authorList>
            <person name="Hammer B.W."/>
            <person name="Collado J."/>
            <person name="Fitzgerald H.N."/>
            <person name="Graziano A."/>
            <person name="Haggerty C.V."/>
            <person name="Kim S."/>
            <person name="Ogunsemowo I.H."/>
            <person name="Reddy N."/>
            <person name="Butela K.A."/>
            <person name="Garlena R.A."/>
            <person name="Russell D.A."/>
            <person name="Pope W.H."/>
            <person name="Jacobs-Sera D."/>
            <person name="Hatfull G.F."/>
        </authorList>
    </citation>
    <scope>NUCLEOTIDE SEQUENCE [LARGE SCALE GENOMIC DNA]</scope>
</reference>
<keyword evidence="4" id="KW-0378">Hydrolase</keyword>
<evidence type="ECO:0000256" key="6">
    <source>
        <dbReference type="ARBA" id="ARBA00023125"/>
    </source>
</evidence>
<dbReference type="Pfam" id="PF02899">
    <property type="entry name" value="Phage_int_SAM_1"/>
    <property type="match status" value="1"/>
</dbReference>
<evidence type="ECO:0000259" key="11">
    <source>
        <dbReference type="PROSITE" id="PS51900"/>
    </source>
</evidence>
<evidence type="ECO:0000259" key="10">
    <source>
        <dbReference type="PROSITE" id="PS51898"/>
    </source>
</evidence>
<dbReference type="Gene3D" id="1.10.150.130">
    <property type="match status" value="1"/>
</dbReference>
<feature type="domain" description="Core-binding (CB)" evidence="11">
    <location>
        <begin position="13"/>
        <end position="95"/>
    </location>
</feature>
<dbReference type="PANTHER" id="PTHR30349">
    <property type="entry name" value="PHAGE INTEGRASE-RELATED"/>
    <property type="match status" value="1"/>
</dbReference>
<dbReference type="PROSITE" id="PS51898">
    <property type="entry name" value="TYR_RECOMBINASE"/>
    <property type="match status" value="1"/>
</dbReference>
<dbReference type="GeneID" id="65120810"/>
<evidence type="ECO:0000256" key="8">
    <source>
        <dbReference type="ARBA" id="ARBA00023195"/>
    </source>
</evidence>
<name>A0A514DGV3_9CAUD</name>
<dbReference type="InterPro" id="IPR013762">
    <property type="entry name" value="Integrase-like_cat_sf"/>
</dbReference>
<accession>A0A514DGV3</accession>
<evidence type="ECO:0000256" key="1">
    <source>
        <dbReference type="ARBA" id="ARBA00008857"/>
    </source>
</evidence>
<keyword evidence="5" id="KW-0229">DNA integration</keyword>
<evidence type="ECO:0000256" key="9">
    <source>
        <dbReference type="PROSITE-ProRule" id="PRU01248"/>
    </source>
</evidence>
<dbReference type="GO" id="GO:0006310">
    <property type="term" value="P:DNA recombination"/>
    <property type="evidence" value="ECO:0007669"/>
    <property type="project" value="UniProtKB-KW"/>
</dbReference>
<feature type="domain" description="Tyr recombinase" evidence="10">
    <location>
        <begin position="118"/>
        <end position="296"/>
    </location>
</feature>
<dbReference type="RefSeq" id="YP_010102956.1">
    <property type="nucleotide sequence ID" value="NC_055804.1"/>
</dbReference>
<dbReference type="InterPro" id="IPR011010">
    <property type="entry name" value="DNA_brk_join_enz"/>
</dbReference>
<comment type="similarity">
    <text evidence="1">Belongs to the 'phage' integrase family.</text>
</comment>
<dbReference type="Proteomes" id="UP000318284">
    <property type="component" value="Segment"/>
</dbReference>
<evidence type="ECO:0000256" key="3">
    <source>
        <dbReference type="ARBA" id="ARBA00022679"/>
    </source>
</evidence>
<protein>
    <recommendedName>
        <fullName evidence="2">Integrase</fullName>
    </recommendedName>
</protein>
<keyword evidence="7" id="KW-0233">DNA recombination</keyword>
<dbReference type="PROSITE" id="PS51900">
    <property type="entry name" value="CB"/>
    <property type="match status" value="1"/>
</dbReference>
<dbReference type="GO" id="GO:0015074">
    <property type="term" value="P:DNA integration"/>
    <property type="evidence" value="ECO:0007669"/>
    <property type="project" value="UniProtKB-KW"/>
</dbReference>
<dbReference type="InterPro" id="IPR002104">
    <property type="entry name" value="Integrase_catalytic"/>
</dbReference>
<dbReference type="InterPro" id="IPR050090">
    <property type="entry name" value="Tyrosine_recombinase_XerCD"/>
</dbReference>
<dbReference type="GO" id="GO:0044826">
    <property type="term" value="P:viral genome integration into host DNA"/>
    <property type="evidence" value="ECO:0007669"/>
    <property type="project" value="UniProtKB-KW"/>
</dbReference>
<evidence type="ECO:0000313" key="13">
    <source>
        <dbReference type="Proteomes" id="UP000318284"/>
    </source>
</evidence>
<evidence type="ECO:0000313" key="12">
    <source>
        <dbReference type="EMBL" id="QDH92827.1"/>
    </source>
</evidence>
<keyword evidence="8" id="KW-1160">Virus entry into host cell</keyword>
<proteinExistence type="inferred from homology"/>
<dbReference type="KEGG" id="vg:65120810"/>
<keyword evidence="8" id="KW-1179">Viral genome integration</keyword>
<dbReference type="SUPFAM" id="SSF56349">
    <property type="entry name" value="DNA breaking-rejoining enzymes"/>
    <property type="match status" value="1"/>
</dbReference>
<dbReference type="Gene3D" id="1.10.443.10">
    <property type="entry name" value="Intergrase catalytic core"/>
    <property type="match status" value="1"/>
</dbReference>
<evidence type="ECO:0000256" key="2">
    <source>
        <dbReference type="ARBA" id="ARBA00016082"/>
    </source>
</evidence>
<evidence type="ECO:0000256" key="5">
    <source>
        <dbReference type="ARBA" id="ARBA00022908"/>
    </source>
</evidence>
<evidence type="ECO:0000256" key="7">
    <source>
        <dbReference type="ARBA" id="ARBA00023172"/>
    </source>
</evidence>
<dbReference type="GO" id="GO:0003677">
    <property type="term" value="F:DNA binding"/>
    <property type="evidence" value="ECO:0007669"/>
    <property type="project" value="UniProtKB-UniRule"/>
</dbReference>
<evidence type="ECO:0000256" key="4">
    <source>
        <dbReference type="ARBA" id="ARBA00022801"/>
    </source>
</evidence>
<dbReference type="GO" id="GO:0016787">
    <property type="term" value="F:hydrolase activity"/>
    <property type="evidence" value="ECO:0007669"/>
    <property type="project" value="UniProtKB-KW"/>
</dbReference>
<gene>
    <name evidence="12" type="primary">42</name>
    <name evidence="12" type="ORF">SEA_BAKERY_42</name>
</gene>
<organism evidence="12 13">
    <name type="scientific">Gordonia phage Bakery</name>
    <dbReference type="NCBI Taxonomy" id="2591205"/>
    <lineage>
        <taxon>Viruses</taxon>
        <taxon>Duplodnaviria</taxon>
        <taxon>Heunggongvirae</taxon>
        <taxon>Uroviricota</taxon>
        <taxon>Caudoviricetes</taxon>
        <taxon>Stackebrandtviridae</taxon>
        <taxon>Frickvirinae</taxon>
        <taxon>Wizardvirus</taxon>
        <taxon>Wizardvirus bakery</taxon>
    </lineage>
</organism>
<dbReference type="InterPro" id="IPR004107">
    <property type="entry name" value="Integrase_SAM-like_N"/>
</dbReference>
<dbReference type="GO" id="GO:0075713">
    <property type="term" value="P:establishment of integrated proviral latency"/>
    <property type="evidence" value="ECO:0007669"/>
    <property type="project" value="UniProtKB-KW"/>
</dbReference>
<keyword evidence="3" id="KW-0808">Transferase</keyword>
<sequence length="305" mass="33686">MPHATEACVLARADLDLYIESFLARWENPNTRDAYRADLVMWLRWCEQHDKDPIGDASRPLVEMWMRWLRDERGNSAATINHRVGTLGQFFEIALDDDLVRKNPCRLARRPKAQPNPDQRIALTRPELQRLEAVAAASCPADHALVMLMGYCGLRVSEACSLDVTDCHEIAKAHRCVRFVGKGGRPALVPMPPAVQRAVDAAIAGRTEGPLILRRDGSRMTRRSADRVVKRLAKAAAITSVKVSPHTLRHSFVVSALDAGAAPRTVQLSARHADISTTLSTYDRGRQALDDHAAYIVAGYLGSVA</sequence>
<keyword evidence="6 9" id="KW-0238">DNA-binding</keyword>
<dbReference type="InterPro" id="IPR010998">
    <property type="entry name" value="Integrase_recombinase_N"/>
</dbReference>
<dbReference type="InterPro" id="IPR044068">
    <property type="entry name" value="CB"/>
</dbReference>
<keyword evidence="13" id="KW-1185">Reference proteome</keyword>
<dbReference type="GO" id="GO:0016740">
    <property type="term" value="F:transferase activity"/>
    <property type="evidence" value="ECO:0007669"/>
    <property type="project" value="UniProtKB-KW"/>
</dbReference>